<dbReference type="EC" id="3.1.1.-" evidence="8"/>
<keyword evidence="4" id="KW-0732">Signal</keyword>
<keyword evidence="7" id="KW-1015">Disulfide bond</keyword>
<dbReference type="InterPro" id="IPR029058">
    <property type="entry name" value="AB_hydrolase_fold"/>
</dbReference>
<keyword evidence="2" id="KW-0719">Serine esterase</keyword>
<evidence type="ECO:0000313" key="10">
    <source>
        <dbReference type="Proteomes" id="UP001642405"/>
    </source>
</evidence>
<comment type="similarity">
    <text evidence="1 8">Belongs to the tannase family.</text>
</comment>
<dbReference type="SUPFAM" id="SSF53474">
    <property type="entry name" value="alpha/beta-Hydrolases"/>
    <property type="match status" value="1"/>
</dbReference>
<keyword evidence="3" id="KW-0479">Metal-binding</keyword>
<evidence type="ECO:0000256" key="1">
    <source>
        <dbReference type="ARBA" id="ARBA00006249"/>
    </source>
</evidence>
<evidence type="ECO:0000256" key="8">
    <source>
        <dbReference type="RuleBase" id="RU361238"/>
    </source>
</evidence>
<dbReference type="PANTHER" id="PTHR33938:SF16">
    <property type="entry name" value="CARBOXYLIC ESTER HYDROLASE"/>
    <property type="match status" value="1"/>
</dbReference>
<accession>A0ABP0CXW7</accession>
<dbReference type="PANTHER" id="PTHR33938">
    <property type="entry name" value="FERULOYL ESTERASE B-RELATED"/>
    <property type="match status" value="1"/>
</dbReference>
<sequence length="562" mass="61836">MVALAGAAVQAATITDVCTADYVVASLPANGSILGLTIDPSSVTAAPILNYSTGISFIDICDVNFAYSHDGRDDQVLLNYWMPAPADFHNRYSSTGGEGWNITSLNSSLPGGVEYGAVTGTTDGGFGGFNVTSNEAWLLANGNVNWETIYMFGYQGIYELGVLGKQLTRNFYNMSDETRLYSYYQGCSEGGREGWSQAQRYGDELDGVLVGAPGMRFSFQQIQHLWSPFAEYELGYYPPYCELEQIVNLTQAGCDGLDGKVDGVVARTDLCKLHFNLSTTIGQPYSCAAAAEIPNFMPALPAQNGTITAEGVAVAEKILNGARDDQGRRIYMSYQPTAPFQDAVTAYNETTGEYGPFLVLQSAQWVELGLNLLLNDSALANFDGVTGNTFRNWIATGWQRYQDSLETTWPDLTPFQESGAKVLHYHGESDPQVPPASSVRYYESVRSIMHPSKSYNDSVDALNDFYRFFLIPGAAHCGANPLQPNAPYPQMLFPTLIDWVENGIEPHTLNGTVTSTGEQQQICPWPLRPFWINNGSTLDCQYDQKSLDTWKYDLDAFRMPIF</sequence>
<reference evidence="9 10" key="1">
    <citation type="submission" date="2024-01" db="EMBL/GenBank/DDBJ databases">
        <authorList>
            <person name="Allen C."/>
            <person name="Tagirdzhanova G."/>
        </authorList>
    </citation>
    <scope>NUCLEOTIDE SEQUENCE [LARGE SCALE GENOMIC DNA]</scope>
</reference>
<gene>
    <name evidence="9" type="ORF">SCUCBS95973_009677</name>
</gene>
<organism evidence="9 10">
    <name type="scientific">Sporothrix curviconia</name>
    <dbReference type="NCBI Taxonomy" id="1260050"/>
    <lineage>
        <taxon>Eukaryota</taxon>
        <taxon>Fungi</taxon>
        <taxon>Dikarya</taxon>
        <taxon>Ascomycota</taxon>
        <taxon>Pezizomycotina</taxon>
        <taxon>Sordariomycetes</taxon>
        <taxon>Sordariomycetidae</taxon>
        <taxon>Ophiostomatales</taxon>
        <taxon>Ophiostomataceae</taxon>
        <taxon>Sporothrix</taxon>
    </lineage>
</organism>
<keyword evidence="6" id="KW-0106">Calcium</keyword>
<dbReference type="InterPro" id="IPR011118">
    <property type="entry name" value="Tannase/feruloyl_esterase"/>
</dbReference>
<dbReference type="Pfam" id="PF07519">
    <property type="entry name" value="Tannase"/>
    <property type="match status" value="1"/>
</dbReference>
<keyword evidence="10" id="KW-1185">Reference proteome</keyword>
<comment type="caution">
    <text evidence="9">The sequence shown here is derived from an EMBL/GenBank/DDBJ whole genome shotgun (WGS) entry which is preliminary data.</text>
</comment>
<proteinExistence type="inferred from homology"/>
<evidence type="ECO:0000256" key="7">
    <source>
        <dbReference type="ARBA" id="ARBA00023157"/>
    </source>
</evidence>
<evidence type="ECO:0000256" key="3">
    <source>
        <dbReference type="ARBA" id="ARBA00022723"/>
    </source>
</evidence>
<protein>
    <recommendedName>
        <fullName evidence="8">Carboxylic ester hydrolase</fullName>
        <ecNumber evidence="8">3.1.1.-</ecNumber>
    </recommendedName>
</protein>
<evidence type="ECO:0000256" key="2">
    <source>
        <dbReference type="ARBA" id="ARBA00022487"/>
    </source>
</evidence>
<evidence type="ECO:0000313" key="9">
    <source>
        <dbReference type="EMBL" id="CAK7236643.1"/>
    </source>
</evidence>
<evidence type="ECO:0000256" key="6">
    <source>
        <dbReference type="ARBA" id="ARBA00022837"/>
    </source>
</evidence>
<keyword evidence="5 8" id="KW-0378">Hydrolase</keyword>
<evidence type="ECO:0000256" key="4">
    <source>
        <dbReference type="ARBA" id="ARBA00022729"/>
    </source>
</evidence>
<evidence type="ECO:0000256" key="5">
    <source>
        <dbReference type="ARBA" id="ARBA00022801"/>
    </source>
</evidence>
<dbReference type="Proteomes" id="UP001642405">
    <property type="component" value="Unassembled WGS sequence"/>
</dbReference>
<name>A0ABP0CXW7_9PEZI</name>
<dbReference type="EMBL" id="CAWUHB010000120">
    <property type="protein sequence ID" value="CAK7236643.1"/>
    <property type="molecule type" value="Genomic_DNA"/>
</dbReference>